<accession>A0A928V4P7</accession>
<proteinExistence type="predicted"/>
<dbReference type="Pfam" id="PF06945">
    <property type="entry name" value="DUF1289"/>
    <property type="match status" value="1"/>
</dbReference>
<dbReference type="PANTHER" id="PTHR35175:SF1">
    <property type="entry name" value="OXIDOREDUCTASE"/>
    <property type="match status" value="1"/>
</dbReference>
<dbReference type="AlphaFoldDB" id="A0A928V4P7"/>
<organism evidence="1 2">
    <name type="scientific">Cellvibrio polysaccharolyticus</name>
    <dbReference type="NCBI Taxonomy" id="2082724"/>
    <lineage>
        <taxon>Bacteria</taxon>
        <taxon>Pseudomonadati</taxon>
        <taxon>Pseudomonadota</taxon>
        <taxon>Gammaproteobacteria</taxon>
        <taxon>Cellvibrionales</taxon>
        <taxon>Cellvibrionaceae</taxon>
        <taxon>Cellvibrio</taxon>
    </lineage>
</organism>
<dbReference type="RefSeq" id="WP_193908780.1">
    <property type="nucleotide sequence ID" value="NZ_PRDL01000001.1"/>
</dbReference>
<gene>
    <name evidence="1" type="ORF">C4F51_08135</name>
</gene>
<dbReference type="InterPro" id="IPR010710">
    <property type="entry name" value="DUF1289"/>
</dbReference>
<keyword evidence="2" id="KW-1185">Reference proteome</keyword>
<name>A0A928V4P7_9GAMM</name>
<reference evidence="1" key="1">
    <citation type="submission" date="2018-07" db="EMBL/GenBank/DDBJ databases">
        <title>Genome assembly of strain Ka43.</title>
        <authorList>
            <person name="Kukolya J."/>
            <person name="Nagy I."/>
            <person name="Horvath B."/>
            <person name="Toth A."/>
        </authorList>
    </citation>
    <scope>NUCLEOTIDE SEQUENCE</scope>
    <source>
        <strain evidence="1">KB43</strain>
    </source>
</reference>
<comment type="caution">
    <text evidence="1">The sequence shown here is derived from an EMBL/GenBank/DDBJ whole genome shotgun (WGS) entry which is preliminary data.</text>
</comment>
<evidence type="ECO:0000313" key="2">
    <source>
        <dbReference type="Proteomes" id="UP000652567"/>
    </source>
</evidence>
<evidence type="ECO:0000313" key="1">
    <source>
        <dbReference type="EMBL" id="MBE8717155.1"/>
    </source>
</evidence>
<sequence length="154" mass="17753">MSLFKPVKTPCVGICSTGIGDSVCRGCKRFAHEVIDWNLYSHDQKLLIARRLESFLSQIVRNHIEILDERLLLEQIRYQQIQFKPEQPAYCWVFDLLRAGASQIHDLGVFGLCLQPASHHLSLKQISQLIDQDYYALSLAHYERYIEPGLPPKT</sequence>
<dbReference type="EMBL" id="PRDL01000001">
    <property type="protein sequence ID" value="MBE8717155.1"/>
    <property type="molecule type" value="Genomic_DNA"/>
</dbReference>
<dbReference type="PANTHER" id="PTHR35175">
    <property type="entry name" value="DUF1289 DOMAIN-CONTAINING PROTEIN"/>
    <property type="match status" value="1"/>
</dbReference>
<dbReference type="Proteomes" id="UP000652567">
    <property type="component" value="Unassembled WGS sequence"/>
</dbReference>
<protein>
    <submittedName>
        <fullName evidence="1">DUF1289 domain-containing protein</fullName>
    </submittedName>
</protein>